<sequence length="290" mass="33538">MNALRQSYYFLIHTNLLIAGAAMAQCALTYLFFNVPFDYAMIAIEGSATLVLYNFSLLLSRPKDPSKSIYKRTRWVFKNEWVLWLNSLIAILILGYSVFYIHFYSLLFLGAIGLFSIAYSFPVFPYQGKKVGLRQLPAMKIFHIALVWTLSSVCLPAFELFLNDVHIDSHRLVLLFALKFIFLLICTLPFDIRDIKQDSYYHLKTIPNIIGAQRAIRLCYMLLGLHSFFVALTIFPLPLKLGILSTNFLIGITLRTVVFRNADRYHNAYLLDFALVVQFIMVFFAFRLFD</sequence>
<feature type="transmembrane region" description="Helical" evidence="1">
    <location>
        <begin position="107"/>
        <end position="126"/>
    </location>
</feature>
<feature type="transmembrane region" description="Helical" evidence="1">
    <location>
        <begin position="138"/>
        <end position="158"/>
    </location>
</feature>
<evidence type="ECO:0000313" key="3">
    <source>
        <dbReference type="Proteomes" id="UP000031802"/>
    </source>
</evidence>
<organism evidence="2 3">
    <name type="scientific">Sphingobacterium deserti</name>
    <dbReference type="NCBI Taxonomy" id="1229276"/>
    <lineage>
        <taxon>Bacteria</taxon>
        <taxon>Pseudomonadati</taxon>
        <taxon>Bacteroidota</taxon>
        <taxon>Sphingobacteriia</taxon>
        <taxon>Sphingobacteriales</taxon>
        <taxon>Sphingobacteriaceae</taxon>
        <taxon>Sphingobacterium</taxon>
    </lineage>
</organism>
<dbReference type="STRING" id="1229276.DI53_2289"/>
<feature type="transmembrane region" description="Helical" evidence="1">
    <location>
        <begin position="7"/>
        <end position="33"/>
    </location>
</feature>
<reference evidence="3" key="1">
    <citation type="submission" date="2014-04" db="EMBL/GenBank/DDBJ databases">
        <title>Whole-Genome optical mapping and complete genome sequence of Sphingobacterium deserti sp. nov., a new spaces isolated from desert in the west of China.</title>
        <authorList>
            <person name="Teng C."/>
            <person name="Zhou Z."/>
            <person name="Li X."/>
            <person name="Chen M."/>
            <person name="Lin M."/>
            <person name="Wang L."/>
            <person name="Su S."/>
            <person name="Zhang C."/>
            <person name="Zhang W."/>
        </authorList>
    </citation>
    <scope>NUCLEOTIDE SEQUENCE [LARGE SCALE GENOMIC DNA]</scope>
    <source>
        <strain evidence="3">ACCC05744</strain>
    </source>
</reference>
<dbReference type="Proteomes" id="UP000031802">
    <property type="component" value="Unassembled WGS sequence"/>
</dbReference>
<dbReference type="PATRIC" id="fig|1229276.3.peg.2351"/>
<comment type="caution">
    <text evidence="2">The sequence shown here is derived from an EMBL/GenBank/DDBJ whole genome shotgun (WGS) entry which is preliminary data.</text>
</comment>
<feature type="transmembrane region" description="Helical" evidence="1">
    <location>
        <begin position="241"/>
        <end position="258"/>
    </location>
</feature>
<feature type="transmembrane region" description="Helical" evidence="1">
    <location>
        <begin position="218"/>
        <end position="235"/>
    </location>
</feature>
<evidence type="ECO:0000256" key="1">
    <source>
        <dbReference type="SAM" id="Phobius"/>
    </source>
</evidence>
<feature type="transmembrane region" description="Helical" evidence="1">
    <location>
        <begin position="170"/>
        <end position="190"/>
    </location>
</feature>
<evidence type="ECO:0000313" key="2">
    <source>
        <dbReference type="EMBL" id="KGE13877.1"/>
    </source>
</evidence>
<feature type="transmembrane region" description="Helical" evidence="1">
    <location>
        <begin position="39"/>
        <end position="60"/>
    </location>
</feature>
<keyword evidence="3" id="KW-1185">Reference proteome</keyword>
<name>A0A0B8T0A1_9SPHI</name>
<keyword evidence="1" id="KW-0812">Transmembrane</keyword>
<keyword evidence="1" id="KW-0472">Membrane</keyword>
<dbReference type="eggNOG" id="COG0382">
    <property type="taxonomic scope" value="Bacteria"/>
</dbReference>
<protein>
    <recommendedName>
        <fullName evidence="4">UbiA prenyltransferase</fullName>
    </recommendedName>
</protein>
<evidence type="ECO:0008006" key="4">
    <source>
        <dbReference type="Google" id="ProtNLM"/>
    </source>
</evidence>
<dbReference type="EMBL" id="JJMU01000033">
    <property type="protein sequence ID" value="KGE13877.1"/>
    <property type="molecule type" value="Genomic_DNA"/>
</dbReference>
<dbReference type="RefSeq" id="WP_037499211.1">
    <property type="nucleotide sequence ID" value="NZ_JJMU01000033.1"/>
</dbReference>
<keyword evidence="1" id="KW-1133">Transmembrane helix</keyword>
<dbReference type="OrthoDB" id="1467772at2"/>
<feature type="transmembrane region" description="Helical" evidence="1">
    <location>
        <begin position="81"/>
        <end position="101"/>
    </location>
</feature>
<gene>
    <name evidence="2" type="ORF">DI53_2289</name>
</gene>
<proteinExistence type="predicted"/>
<dbReference type="AlphaFoldDB" id="A0A0B8T0A1"/>
<accession>A0A0B8T0A1</accession>
<reference evidence="2 3" key="2">
    <citation type="journal article" date="2015" name="PLoS ONE">
        <title>Whole-Genome Optical Mapping and Finished Genome Sequence of Sphingobacterium deserti sp. nov., a New Species Isolated from the Western Desert of China.</title>
        <authorList>
            <person name="Teng C."/>
            <person name="Zhou Z."/>
            <person name="Molnar I."/>
            <person name="Li X."/>
            <person name="Tang R."/>
            <person name="Chen M."/>
            <person name="Wang L."/>
            <person name="Su S."/>
            <person name="Zhang W."/>
            <person name="Lin M."/>
        </authorList>
    </citation>
    <scope>NUCLEOTIDE SEQUENCE [LARGE SCALE GENOMIC DNA]</scope>
    <source>
        <strain evidence="3">ACCC05744</strain>
    </source>
</reference>
<feature type="transmembrane region" description="Helical" evidence="1">
    <location>
        <begin position="270"/>
        <end position="289"/>
    </location>
</feature>